<reference evidence="1 2" key="1">
    <citation type="submission" date="2017-06" db="EMBL/GenBank/DDBJ databases">
        <title>Azoarcus sp. TSNA42 complete genome sequence.</title>
        <authorList>
            <person name="Woo J.-H."/>
            <person name="Kim H.-S."/>
        </authorList>
    </citation>
    <scope>NUCLEOTIDE SEQUENCE [LARGE SCALE GENOMIC DNA]</scope>
    <source>
        <strain evidence="1 2">TSNA42</strain>
    </source>
</reference>
<name>A0A2U8H0L6_9RHOO</name>
<gene>
    <name evidence="1" type="ORF">CEW87_08640</name>
</gene>
<proteinExistence type="predicted"/>
<sequence>MHKGFWRWLAALVAVVCGLAFGLFAGVELVRAGQNTPQAANVVHQRHVPPPAMRGYMENAVDRHYIM</sequence>
<evidence type="ECO:0000313" key="1">
    <source>
        <dbReference type="EMBL" id="AWI79431.1"/>
    </source>
</evidence>
<dbReference type="AlphaFoldDB" id="A0A2U8H0L6"/>
<organism evidence="1 2">
    <name type="scientific">Parazoarcus communis</name>
    <dbReference type="NCBI Taxonomy" id="41977"/>
    <lineage>
        <taxon>Bacteria</taxon>
        <taxon>Pseudomonadati</taxon>
        <taxon>Pseudomonadota</taxon>
        <taxon>Betaproteobacteria</taxon>
        <taxon>Rhodocyclales</taxon>
        <taxon>Zoogloeaceae</taxon>
        <taxon>Parazoarcus</taxon>
    </lineage>
</organism>
<protein>
    <submittedName>
        <fullName evidence="1">Uncharacterized protein</fullName>
    </submittedName>
</protein>
<dbReference type="Proteomes" id="UP000244902">
    <property type="component" value="Chromosome"/>
</dbReference>
<evidence type="ECO:0000313" key="2">
    <source>
        <dbReference type="Proteomes" id="UP000244902"/>
    </source>
</evidence>
<accession>A0A2U8H0L6</accession>
<dbReference type="RefSeq" id="WP_108972321.1">
    <property type="nucleotide sequence ID" value="NZ_CP022188.1"/>
</dbReference>
<dbReference type="EMBL" id="CP022188">
    <property type="protein sequence ID" value="AWI79431.1"/>
    <property type="molecule type" value="Genomic_DNA"/>
</dbReference>